<evidence type="ECO:0000313" key="3">
    <source>
        <dbReference type="EMBL" id="PCH42142.1"/>
    </source>
</evidence>
<proteinExistence type="predicted"/>
<dbReference type="AlphaFoldDB" id="A0A2H3JIY5"/>
<dbReference type="OrthoDB" id="3256901at2759"/>
<feature type="compositionally biased region" description="Basic and acidic residues" evidence="2">
    <location>
        <begin position="1"/>
        <end position="11"/>
    </location>
</feature>
<dbReference type="OMA" id="AECNEAN"/>
<accession>A0A2H3JIY5</accession>
<gene>
    <name evidence="3" type="ORF">WOLCODRAFT_163555</name>
</gene>
<organism evidence="3 4">
    <name type="scientific">Wolfiporia cocos (strain MD-104)</name>
    <name type="common">Brown rot fungus</name>
    <dbReference type="NCBI Taxonomy" id="742152"/>
    <lineage>
        <taxon>Eukaryota</taxon>
        <taxon>Fungi</taxon>
        <taxon>Dikarya</taxon>
        <taxon>Basidiomycota</taxon>
        <taxon>Agaricomycotina</taxon>
        <taxon>Agaricomycetes</taxon>
        <taxon>Polyporales</taxon>
        <taxon>Phaeolaceae</taxon>
        <taxon>Wolfiporia</taxon>
    </lineage>
</organism>
<protein>
    <submittedName>
        <fullName evidence="3">Uncharacterized protein</fullName>
    </submittedName>
</protein>
<feature type="region of interest" description="Disordered" evidence="2">
    <location>
        <begin position="1"/>
        <end position="33"/>
    </location>
</feature>
<dbReference type="STRING" id="742152.A0A2H3JIY5"/>
<feature type="coiled-coil region" evidence="1">
    <location>
        <begin position="405"/>
        <end position="432"/>
    </location>
</feature>
<name>A0A2H3JIY5_WOLCO</name>
<evidence type="ECO:0000256" key="2">
    <source>
        <dbReference type="SAM" id="MobiDB-lite"/>
    </source>
</evidence>
<sequence length="501" mass="55962">MQWDAARERKQARPTSAAPALSVPAESGTTENATTIIGDPQREERIYHELKRLGAPETTQEELSGLYNGPFGEALAFVVEHLRGRSETTACRNLIQTYRQLGSSGKPSANPALYEKSEIAAKRLLVARDDLNAVQSSCDEQRAALLSDQREADRLQLLLREKQQTTFLLQALTRKELIRNARIEQLALLIENHIKSSSGINDTPTPDSSPVPFNVESVSFGAKPIRADHTQNVLAAIRAHLLRISHSSDDARDMERRAESDARLRNTLANAVNLPEDHPKVSVEFDNCRRLAAIRAVQRSQYSSPLPSTARMIVAETDLNEIHRRATEKEAALQHKSDYSIALLRACEDALKSIQLFSDTRVPALLNTLREREEATKGYVGILESSISHWVKKLTGEEHPDLTEVQALRRMLTDVQNDIQQAHEREQFLQQANLLLPHAPGSHSAYEEMTATHARPQARTDERISKLLMRKLEKARVGNILEKDIKRLASEISFIAGSSGS</sequence>
<evidence type="ECO:0000313" key="4">
    <source>
        <dbReference type="Proteomes" id="UP000218811"/>
    </source>
</evidence>
<keyword evidence="1" id="KW-0175">Coiled coil</keyword>
<keyword evidence="4" id="KW-1185">Reference proteome</keyword>
<dbReference type="Proteomes" id="UP000218811">
    <property type="component" value="Unassembled WGS sequence"/>
</dbReference>
<reference evidence="3 4" key="1">
    <citation type="journal article" date="2012" name="Science">
        <title>The Paleozoic origin of enzymatic lignin decomposition reconstructed from 31 fungal genomes.</title>
        <authorList>
            <person name="Floudas D."/>
            <person name="Binder M."/>
            <person name="Riley R."/>
            <person name="Barry K."/>
            <person name="Blanchette R.A."/>
            <person name="Henrissat B."/>
            <person name="Martinez A.T."/>
            <person name="Otillar R."/>
            <person name="Spatafora J.W."/>
            <person name="Yadav J.S."/>
            <person name="Aerts A."/>
            <person name="Benoit I."/>
            <person name="Boyd A."/>
            <person name="Carlson A."/>
            <person name="Copeland A."/>
            <person name="Coutinho P.M."/>
            <person name="de Vries R.P."/>
            <person name="Ferreira P."/>
            <person name="Findley K."/>
            <person name="Foster B."/>
            <person name="Gaskell J."/>
            <person name="Glotzer D."/>
            <person name="Gorecki P."/>
            <person name="Heitman J."/>
            <person name="Hesse C."/>
            <person name="Hori C."/>
            <person name="Igarashi K."/>
            <person name="Jurgens J.A."/>
            <person name="Kallen N."/>
            <person name="Kersten P."/>
            <person name="Kohler A."/>
            <person name="Kuees U."/>
            <person name="Kumar T.K.A."/>
            <person name="Kuo A."/>
            <person name="LaButti K."/>
            <person name="Larrondo L.F."/>
            <person name="Lindquist E."/>
            <person name="Ling A."/>
            <person name="Lombard V."/>
            <person name="Lucas S."/>
            <person name="Lundell T."/>
            <person name="Martin R."/>
            <person name="McLaughlin D.J."/>
            <person name="Morgenstern I."/>
            <person name="Morin E."/>
            <person name="Murat C."/>
            <person name="Nagy L.G."/>
            <person name="Nolan M."/>
            <person name="Ohm R.A."/>
            <person name="Patyshakuliyeva A."/>
            <person name="Rokas A."/>
            <person name="Ruiz-Duenas F.J."/>
            <person name="Sabat G."/>
            <person name="Salamov A."/>
            <person name="Samejima M."/>
            <person name="Schmutz J."/>
            <person name="Slot J.C."/>
            <person name="St John F."/>
            <person name="Stenlid J."/>
            <person name="Sun H."/>
            <person name="Sun S."/>
            <person name="Syed K."/>
            <person name="Tsang A."/>
            <person name="Wiebenga A."/>
            <person name="Young D."/>
            <person name="Pisabarro A."/>
            <person name="Eastwood D.C."/>
            <person name="Martin F."/>
            <person name="Cullen D."/>
            <person name="Grigoriev I.V."/>
            <person name="Hibbett D.S."/>
        </authorList>
    </citation>
    <scope>NUCLEOTIDE SEQUENCE [LARGE SCALE GENOMIC DNA]</scope>
    <source>
        <strain evidence="3 4">MD-104</strain>
    </source>
</reference>
<dbReference type="EMBL" id="KB468124">
    <property type="protein sequence ID" value="PCH42142.1"/>
    <property type="molecule type" value="Genomic_DNA"/>
</dbReference>
<evidence type="ECO:0000256" key="1">
    <source>
        <dbReference type="SAM" id="Coils"/>
    </source>
</evidence>